<dbReference type="AlphaFoldDB" id="A0A2G5HR46"/>
<reference evidence="3 5" key="2">
    <citation type="submission" date="2023-09" db="EMBL/GenBank/DDBJ databases">
        <title>Complete-Gapless Cercospora beticola genome.</title>
        <authorList>
            <person name="Wyatt N.A."/>
            <person name="Spanner R.E."/>
            <person name="Bolton M.D."/>
        </authorList>
    </citation>
    <scope>NUCLEOTIDE SEQUENCE [LARGE SCALE GENOMIC DNA]</scope>
    <source>
        <strain evidence="3">Cb09-40</strain>
    </source>
</reference>
<reference evidence="2 4" key="1">
    <citation type="submission" date="2015-10" db="EMBL/GenBank/DDBJ databases">
        <title>The cercosporin biosynthetic gene cluster was horizontally transferred to several fungal lineages and shown to be expanded in Cercospora beticola based on microsynteny with recipient genomes.</title>
        <authorList>
            <person name="De Jonge R."/>
            <person name="Ebert M.K."/>
            <person name="Suttle J.C."/>
            <person name="Jurick Ii W.M."/>
            <person name="Secor G.A."/>
            <person name="Thomma B.P."/>
            <person name="Van De Peer Y."/>
            <person name="Bolton M.D."/>
        </authorList>
    </citation>
    <scope>NUCLEOTIDE SEQUENCE [LARGE SCALE GENOMIC DNA]</scope>
    <source>
        <strain evidence="2 4">09-40</strain>
    </source>
</reference>
<feature type="domain" description="Beta-glucuronidase C-terminal" evidence="1">
    <location>
        <begin position="429"/>
        <end position="541"/>
    </location>
</feature>
<evidence type="ECO:0000313" key="4">
    <source>
        <dbReference type="Proteomes" id="UP000230605"/>
    </source>
</evidence>
<dbReference type="EMBL" id="LKMD01000104">
    <property type="protein sequence ID" value="PIA94692.1"/>
    <property type="molecule type" value="Genomic_DNA"/>
</dbReference>
<dbReference type="PANTHER" id="PTHR36183">
    <property type="entry name" value="BETA-GLUCURONIDASE"/>
    <property type="match status" value="1"/>
</dbReference>
<dbReference type="Pfam" id="PF16862">
    <property type="entry name" value="Glyco_hydro_79C"/>
    <property type="match status" value="1"/>
</dbReference>
<sequence>MRQRRELPVLTLACTFTAHRTSASLSKLNIPQCGDGASIKHAPTYSSFSFEPAFWVEFFGNASSPNSFTFNAIDILHEHGGRPSIRPGGITMDSMIFEPNASDPVRTTNEKGGVYRTTVGSAYYESWSNFPGGTEFVSTLNFGNESLDIARDMAVASIKYQPDLVKYFELGNEPTNYDPDRWANSTENYVKQWQEYTSAIDAAVDAEAGQAISSRLGTGRWWASSATTDETPLHVRPADIIPAGIDSQKQVSEYSIHSYAFATCDPERLALATIPNILNHTGLREYADTEIVPSANAALAAGQPWIIGEFNSIACSGNPNVSDTFAQALWEVDTELIYAVRNASACYLHQGATLVFQSNQQSNTAGDDGSPGFSTYSMLYPITSSKRGPQRVNPGFVGLVFLAEAFAREGTRVTALDTPEGLSEDHFSAYAFYSGEQDKLSKLALINMRPFYANWTEDYTVSFNVFEGQQAKRGGYGRRYGGHRARAWVKRMTAPYVDEKDSDKVTWAGQSFRNATASGNVEIEEVGADGVVSVRGSEAVLVFYDRGDVYGLSAADDKHEGFWQKWSKWW</sequence>
<dbReference type="PANTHER" id="PTHR36183:SF2">
    <property type="entry name" value="BETA-GLUCURONIDASE C-TERMINAL DOMAIN-CONTAINING PROTEIN"/>
    <property type="match status" value="1"/>
</dbReference>
<evidence type="ECO:0000259" key="1">
    <source>
        <dbReference type="Pfam" id="PF16862"/>
    </source>
</evidence>
<dbReference type="Gene3D" id="3.20.20.80">
    <property type="entry name" value="Glycosidases"/>
    <property type="match status" value="1"/>
</dbReference>
<dbReference type="EMBL" id="CP134189">
    <property type="protein sequence ID" value="WPB04617.1"/>
    <property type="molecule type" value="Genomic_DNA"/>
</dbReference>
<keyword evidence="5" id="KW-1185">Reference proteome</keyword>
<evidence type="ECO:0000313" key="2">
    <source>
        <dbReference type="EMBL" id="PIA94692.1"/>
    </source>
</evidence>
<dbReference type="SUPFAM" id="SSF51445">
    <property type="entry name" value="(Trans)glycosidases"/>
    <property type="match status" value="1"/>
</dbReference>
<protein>
    <recommendedName>
        <fullName evidence="1">Beta-glucuronidase C-terminal domain-containing protein</fullName>
    </recommendedName>
</protein>
<dbReference type="OrthoDB" id="2796951at2759"/>
<evidence type="ECO:0000313" key="5">
    <source>
        <dbReference type="Proteomes" id="UP001302367"/>
    </source>
</evidence>
<gene>
    <name evidence="2" type="ORF">CB0940_08059</name>
    <name evidence="3" type="ORF">RHO25_009263</name>
</gene>
<dbReference type="InterPro" id="IPR031728">
    <property type="entry name" value="GlcAase_C"/>
</dbReference>
<dbReference type="InterPro" id="IPR017853">
    <property type="entry name" value="GH"/>
</dbReference>
<dbReference type="Proteomes" id="UP001302367">
    <property type="component" value="Chromosome 6"/>
</dbReference>
<organism evidence="2 4">
    <name type="scientific">Cercospora beticola</name>
    <name type="common">Sugarbeet leaf spot fungus</name>
    <dbReference type="NCBI Taxonomy" id="122368"/>
    <lineage>
        <taxon>Eukaryota</taxon>
        <taxon>Fungi</taxon>
        <taxon>Dikarya</taxon>
        <taxon>Ascomycota</taxon>
        <taxon>Pezizomycotina</taxon>
        <taxon>Dothideomycetes</taxon>
        <taxon>Dothideomycetidae</taxon>
        <taxon>Mycosphaerellales</taxon>
        <taxon>Mycosphaerellaceae</taxon>
        <taxon>Cercospora</taxon>
    </lineage>
</organism>
<proteinExistence type="predicted"/>
<name>A0A2G5HR46_CERBT</name>
<evidence type="ECO:0000313" key="3">
    <source>
        <dbReference type="EMBL" id="WPB04617.1"/>
    </source>
</evidence>
<accession>A0A2G5HR46</accession>
<dbReference type="InterPro" id="IPR052974">
    <property type="entry name" value="GH79_Enzymes"/>
</dbReference>
<dbReference type="Proteomes" id="UP000230605">
    <property type="component" value="Chromosome 6"/>
</dbReference>